<proteinExistence type="predicted"/>
<organism evidence="1 2">
    <name type="scientific">Nonomuraea endophytica</name>
    <dbReference type="NCBI Taxonomy" id="714136"/>
    <lineage>
        <taxon>Bacteria</taxon>
        <taxon>Bacillati</taxon>
        <taxon>Actinomycetota</taxon>
        <taxon>Actinomycetes</taxon>
        <taxon>Streptosporangiales</taxon>
        <taxon>Streptosporangiaceae</taxon>
        <taxon>Nonomuraea</taxon>
    </lineage>
</organism>
<dbReference type="Proteomes" id="UP000568380">
    <property type="component" value="Unassembled WGS sequence"/>
</dbReference>
<dbReference type="EMBL" id="JACHIN010000009">
    <property type="protein sequence ID" value="MBB5081035.1"/>
    <property type="molecule type" value="Genomic_DNA"/>
</dbReference>
<comment type="caution">
    <text evidence="1">The sequence shown here is derived from an EMBL/GenBank/DDBJ whole genome shotgun (WGS) entry which is preliminary data.</text>
</comment>
<keyword evidence="2" id="KW-1185">Reference proteome</keyword>
<dbReference type="AlphaFoldDB" id="A0A7W8A9B6"/>
<reference evidence="1 2" key="1">
    <citation type="submission" date="2020-08" db="EMBL/GenBank/DDBJ databases">
        <title>Genomic Encyclopedia of Type Strains, Phase IV (KMG-IV): sequencing the most valuable type-strain genomes for metagenomic binning, comparative biology and taxonomic classification.</title>
        <authorList>
            <person name="Goeker M."/>
        </authorList>
    </citation>
    <scope>NUCLEOTIDE SEQUENCE [LARGE SCALE GENOMIC DNA]</scope>
    <source>
        <strain evidence="1 2">DSM 45385</strain>
    </source>
</reference>
<evidence type="ECO:0000313" key="1">
    <source>
        <dbReference type="EMBL" id="MBB5081035.1"/>
    </source>
</evidence>
<gene>
    <name evidence="1" type="ORF">HNR40_006524</name>
</gene>
<dbReference type="RefSeq" id="WP_184967992.1">
    <property type="nucleotide sequence ID" value="NZ_JACHIN010000009.1"/>
</dbReference>
<accession>A0A7W8A9B6</accession>
<evidence type="ECO:0000313" key="2">
    <source>
        <dbReference type="Proteomes" id="UP000568380"/>
    </source>
</evidence>
<protein>
    <submittedName>
        <fullName evidence="1">Uncharacterized protein</fullName>
    </submittedName>
</protein>
<sequence length="117" mass="12238">MGYELRVVRESPLAFAELARAIAPAGFELGAAEEILAKHGGDAHTVGRWRGEIVGEPGSDWHVAQLVRLSSVLGGRLVGEDGEVYALTDGVVEVVGNGNAAEIGKFDEIVAAGPDSW</sequence>
<name>A0A7W8A9B6_9ACTN</name>